<feature type="signal peptide" evidence="1">
    <location>
        <begin position="1"/>
        <end position="20"/>
    </location>
</feature>
<reference evidence="2 3" key="1">
    <citation type="submission" date="2017-12" db="EMBL/GenBank/DDBJ databases">
        <authorList>
            <person name="Hurst M.R.H."/>
        </authorList>
    </citation>
    <scope>NUCLEOTIDE SEQUENCE [LARGE SCALE GENOMIC DNA]</scope>
    <source>
        <strain evidence="2 3">SY-3-19</strain>
    </source>
</reference>
<feature type="chain" id="PRO_5015490775" evidence="1">
    <location>
        <begin position="21"/>
        <end position="163"/>
    </location>
</feature>
<sequence length="163" mass="18267">MKVFLAAWGALSVIATQAMAGEDSLRPEVIEWGASAADIEKSLEGKCANGFVNRPIDPPFLQNVEDKQVQIDCDGLDFLGAPRWTEFVIGDDRLQMVWVMVDAEDRDTVLKALQNAYGEPSHQTDMFTAFVDHRAAWREEPPEVLFYSGELDAGMRSWFDNPN</sequence>
<dbReference type="EMBL" id="PJCH01000005">
    <property type="protein sequence ID" value="PQA88201.1"/>
    <property type="molecule type" value="Genomic_DNA"/>
</dbReference>
<keyword evidence="3" id="KW-1185">Reference proteome</keyword>
<dbReference type="AlphaFoldDB" id="A0A2S7K6V9"/>
<comment type="caution">
    <text evidence="2">The sequence shown here is derived from an EMBL/GenBank/DDBJ whole genome shotgun (WGS) entry which is preliminary data.</text>
</comment>
<proteinExistence type="predicted"/>
<accession>A0A2S7K6V9</accession>
<evidence type="ECO:0000313" key="3">
    <source>
        <dbReference type="Proteomes" id="UP000239504"/>
    </source>
</evidence>
<protein>
    <submittedName>
        <fullName evidence="2">Uncharacterized protein</fullName>
    </submittedName>
</protein>
<organism evidence="2 3">
    <name type="scientific">Hyphococcus luteus</name>
    <dbReference type="NCBI Taxonomy" id="2058213"/>
    <lineage>
        <taxon>Bacteria</taxon>
        <taxon>Pseudomonadati</taxon>
        <taxon>Pseudomonadota</taxon>
        <taxon>Alphaproteobacteria</taxon>
        <taxon>Parvularculales</taxon>
        <taxon>Parvularculaceae</taxon>
        <taxon>Hyphococcus</taxon>
    </lineage>
</organism>
<gene>
    <name evidence="2" type="ORF">CW354_07800</name>
</gene>
<dbReference type="Proteomes" id="UP000239504">
    <property type="component" value="Unassembled WGS sequence"/>
</dbReference>
<keyword evidence="1" id="KW-0732">Signal</keyword>
<evidence type="ECO:0000313" key="2">
    <source>
        <dbReference type="EMBL" id="PQA88201.1"/>
    </source>
</evidence>
<name>A0A2S7K6V9_9PROT</name>
<evidence type="ECO:0000256" key="1">
    <source>
        <dbReference type="SAM" id="SignalP"/>
    </source>
</evidence>
<dbReference type="OrthoDB" id="6401525at2"/>